<feature type="region of interest" description="Disordered" evidence="1">
    <location>
        <begin position="604"/>
        <end position="645"/>
    </location>
</feature>
<sequence length="645" mass="67318">MEAALSRVVRLGADHASMLDACARCMAAHAWVGGGAPKFNEALATRRTALQAAFAEAAQEIAQRIRRLGGQAHVPSFSTSISVMAPVPGAFSGMDIAAMTRMVADLQRAGQELPRAGQRLGAELSALCVSSPSVRQVLDTGAWADEQARDLRQRLTTIQQTHDVGTASKATAAFGLFGGHAPASGEINRLTTAAGKGDVTALKTLKDLQDTGEDATLAGRLTVWWRELDKTAQDQLIATSPGLLGALNGLPATVRDQANRKHLADQKATLGPELERLRASSAELKKTLKSLVEQEGSTRDPRQISANPVQRAQALQALGKNAAAIKDLELKLRQVTSVEKSLALGGQNGRPPAMLLQLELGGLGKTAVSFGNPDEADNIAVYVPGTGTKLDGFGDSNSDAHRAAVTWDQANEFRRDKKTASIAWLGYAAPQWESFLEMEGTPALDFAATNGAPLLASFTDGLRASHDAASGVRFTVLGHSYGSTTVGAAAQKRPGAFADQLIFVGSPGVTAKEVKDLKVGSVWVGEAPNDPVGDIGSVVPALGPDPSSGVFGAQTFYVPDSGDSVVSFKGHSSYWGDNSKSLSNIAHIINGDYGSVILHAEPFPSSTVTPPPPTGPPSLSLKGSSALPTERPSPHPQPSPVPAGE</sequence>
<protein>
    <submittedName>
        <fullName evidence="3">Pimeloyl-ACP methyl ester carboxylesterase</fullName>
    </submittedName>
</protein>
<dbReference type="Proteomes" id="UP000552644">
    <property type="component" value="Unassembled WGS sequence"/>
</dbReference>
<evidence type="ECO:0000313" key="3">
    <source>
        <dbReference type="EMBL" id="MBB4916779.1"/>
    </source>
</evidence>
<organism evidence="3 4">
    <name type="scientific">Streptosporangium saharense</name>
    <dbReference type="NCBI Taxonomy" id="1706840"/>
    <lineage>
        <taxon>Bacteria</taxon>
        <taxon>Bacillati</taxon>
        <taxon>Actinomycetota</taxon>
        <taxon>Actinomycetes</taxon>
        <taxon>Streptosporangiales</taxon>
        <taxon>Streptosporangiaceae</taxon>
        <taxon>Streptosporangium</taxon>
    </lineage>
</organism>
<dbReference type="RefSeq" id="WP_246435618.1">
    <property type="nucleotide sequence ID" value="NZ_JACHJP010000003.1"/>
</dbReference>
<feature type="domain" description="DUF1023" evidence="2">
    <location>
        <begin position="364"/>
        <end position="536"/>
    </location>
</feature>
<reference evidence="3 4" key="1">
    <citation type="submission" date="2020-08" db="EMBL/GenBank/DDBJ databases">
        <title>Genomic Encyclopedia of Type Strains, Phase III (KMG-III): the genomes of soil and plant-associated and newly described type strains.</title>
        <authorList>
            <person name="Whitman W."/>
        </authorList>
    </citation>
    <scope>NUCLEOTIDE SEQUENCE [LARGE SCALE GENOMIC DNA]</scope>
    <source>
        <strain evidence="3 4">CECT 8840</strain>
    </source>
</reference>
<dbReference type="EMBL" id="JACHJP010000003">
    <property type="protein sequence ID" value="MBB4916779.1"/>
    <property type="molecule type" value="Genomic_DNA"/>
</dbReference>
<dbReference type="SUPFAM" id="SSF53474">
    <property type="entry name" value="alpha/beta-Hydrolases"/>
    <property type="match status" value="1"/>
</dbReference>
<dbReference type="InterPro" id="IPR010427">
    <property type="entry name" value="DUF1023"/>
</dbReference>
<keyword evidence="4" id="KW-1185">Reference proteome</keyword>
<evidence type="ECO:0000259" key="2">
    <source>
        <dbReference type="Pfam" id="PF06259"/>
    </source>
</evidence>
<feature type="compositionally biased region" description="Pro residues" evidence="1">
    <location>
        <begin position="634"/>
        <end position="645"/>
    </location>
</feature>
<evidence type="ECO:0000256" key="1">
    <source>
        <dbReference type="SAM" id="MobiDB-lite"/>
    </source>
</evidence>
<name>A0A7W7QND3_9ACTN</name>
<gene>
    <name evidence="3" type="ORF">FHS44_003867</name>
</gene>
<comment type="caution">
    <text evidence="3">The sequence shown here is derived from an EMBL/GenBank/DDBJ whole genome shotgun (WGS) entry which is preliminary data.</text>
</comment>
<dbReference type="AlphaFoldDB" id="A0A7W7QND3"/>
<feature type="compositionally biased region" description="Low complexity" evidence="1">
    <location>
        <begin position="617"/>
        <end position="630"/>
    </location>
</feature>
<accession>A0A7W7QND3</accession>
<dbReference type="Pfam" id="PF06259">
    <property type="entry name" value="Abhydrolase_8"/>
    <property type="match status" value="1"/>
</dbReference>
<dbReference type="InterPro" id="IPR029058">
    <property type="entry name" value="AB_hydrolase_fold"/>
</dbReference>
<proteinExistence type="predicted"/>
<evidence type="ECO:0000313" key="4">
    <source>
        <dbReference type="Proteomes" id="UP000552644"/>
    </source>
</evidence>